<evidence type="ECO:0000256" key="1">
    <source>
        <dbReference type="ARBA" id="ARBA00004413"/>
    </source>
</evidence>
<name>A0ABS0NMI3_9ACTN</name>
<keyword evidence="5 12" id="KW-0067">ATP-binding</keyword>
<evidence type="ECO:0000256" key="5">
    <source>
        <dbReference type="ARBA" id="ARBA00022840"/>
    </source>
</evidence>
<dbReference type="PANTHER" id="PTHR42711:SF19">
    <property type="entry name" value="DOXORUBICIN RESISTANCE ATP-BINDING PROTEIN DRRA"/>
    <property type="match status" value="1"/>
</dbReference>
<keyword evidence="8" id="KW-0046">Antibiotic resistance</keyword>
<feature type="compositionally biased region" description="Basic and acidic residues" evidence="10">
    <location>
        <begin position="375"/>
        <end position="387"/>
    </location>
</feature>
<evidence type="ECO:0000256" key="8">
    <source>
        <dbReference type="ARBA" id="ARBA00023251"/>
    </source>
</evidence>
<keyword evidence="4" id="KW-0547">Nucleotide-binding</keyword>
<evidence type="ECO:0000259" key="11">
    <source>
        <dbReference type="PROSITE" id="PS50893"/>
    </source>
</evidence>
<dbReference type="InterPro" id="IPR050763">
    <property type="entry name" value="ABC_transporter_ATP-binding"/>
</dbReference>
<dbReference type="EMBL" id="JACYXC010000001">
    <property type="protein sequence ID" value="MBH5336397.1"/>
    <property type="molecule type" value="Genomic_DNA"/>
</dbReference>
<evidence type="ECO:0000256" key="4">
    <source>
        <dbReference type="ARBA" id="ARBA00022741"/>
    </source>
</evidence>
<evidence type="ECO:0000313" key="12">
    <source>
        <dbReference type="EMBL" id="MBH5336397.1"/>
    </source>
</evidence>
<keyword evidence="13" id="KW-1185">Reference proteome</keyword>
<dbReference type="InterPro" id="IPR003439">
    <property type="entry name" value="ABC_transporter-like_ATP-bd"/>
</dbReference>
<dbReference type="NCBIfam" id="TIGR01188">
    <property type="entry name" value="drrA"/>
    <property type="match status" value="1"/>
</dbReference>
<keyword evidence="3" id="KW-1003">Cell membrane</keyword>
<dbReference type="PROSITE" id="PS00211">
    <property type="entry name" value="ABC_TRANSPORTER_1"/>
    <property type="match status" value="1"/>
</dbReference>
<evidence type="ECO:0000256" key="2">
    <source>
        <dbReference type="ARBA" id="ARBA00022448"/>
    </source>
</evidence>
<dbReference type="GO" id="GO:0005524">
    <property type="term" value="F:ATP binding"/>
    <property type="evidence" value="ECO:0007669"/>
    <property type="project" value="UniProtKB-KW"/>
</dbReference>
<dbReference type="Gene3D" id="3.40.50.300">
    <property type="entry name" value="P-loop containing nucleotide triphosphate hydrolases"/>
    <property type="match status" value="1"/>
</dbReference>
<comment type="similarity">
    <text evidence="9">Belongs to the ABC transporter superfamily. Drug exporter-1 (DrugE1) (TC 3.A.1.105) family.</text>
</comment>
<evidence type="ECO:0000256" key="9">
    <source>
        <dbReference type="ARBA" id="ARBA00049985"/>
    </source>
</evidence>
<dbReference type="SMART" id="SM00382">
    <property type="entry name" value="AAA"/>
    <property type="match status" value="1"/>
</dbReference>
<dbReference type="PROSITE" id="PS50893">
    <property type="entry name" value="ABC_TRANSPORTER_2"/>
    <property type="match status" value="1"/>
</dbReference>
<evidence type="ECO:0000313" key="13">
    <source>
        <dbReference type="Proteomes" id="UP000807371"/>
    </source>
</evidence>
<protein>
    <submittedName>
        <fullName evidence="12">ATP-binding cassette domain-containing protein</fullName>
    </submittedName>
</protein>
<keyword evidence="7" id="KW-0472">Membrane</keyword>
<dbReference type="PANTHER" id="PTHR42711">
    <property type="entry name" value="ABC TRANSPORTER ATP-BINDING PROTEIN"/>
    <property type="match status" value="1"/>
</dbReference>
<comment type="subcellular location">
    <subcellularLocation>
        <location evidence="1">Cell membrane</location>
        <topology evidence="1">Peripheral membrane protein</topology>
        <orientation evidence="1">Cytoplasmic side</orientation>
    </subcellularLocation>
</comment>
<dbReference type="InterPro" id="IPR027417">
    <property type="entry name" value="P-loop_NTPase"/>
</dbReference>
<comment type="caution">
    <text evidence="12">The sequence shown here is derived from an EMBL/GenBank/DDBJ whole genome shotgun (WGS) entry which is preliminary data.</text>
</comment>
<keyword evidence="2" id="KW-0813">Transport</keyword>
<feature type="domain" description="ABC transporter" evidence="11">
    <location>
        <begin position="11"/>
        <end position="241"/>
    </location>
</feature>
<feature type="compositionally biased region" description="Basic and acidic residues" evidence="10">
    <location>
        <begin position="332"/>
        <end position="353"/>
    </location>
</feature>
<dbReference type="InterPro" id="IPR017871">
    <property type="entry name" value="ABC_transporter-like_CS"/>
</dbReference>
<dbReference type="InterPro" id="IPR005894">
    <property type="entry name" value="DrrA"/>
</dbReference>
<reference evidence="12 13" key="1">
    <citation type="submission" date="2020-09" db="EMBL/GenBank/DDBJ databases">
        <title>Biosynthesis of the nuclear factor of activated T cells inhibitor NFAT-133 and its congeners in Streptomyces pactum.</title>
        <authorList>
            <person name="Zhou W."/>
            <person name="Posri P."/>
            <person name="Abugrain M.E."/>
            <person name="Weisberg A.J."/>
            <person name="Chang J.H."/>
            <person name="Mahmud T."/>
        </authorList>
    </citation>
    <scope>NUCLEOTIDE SEQUENCE [LARGE SCALE GENOMIC DNA]</scope>
    <source>
        <strain evidence="12 13">ATCC 27456</strain>
    </source>
</reference>
<dbReference type="RefSeq" id="WP_197989817.1">
    <property type="nucleotide sequence ID" value="NZ_JACYXC010000001.1"/>
</dbReference>
<proteinExistence type="inferred from homology"/>
<gene>
    <name evidence="12" type="ORF">IHE55_17075</name>
</gene>
<evidence type="ECO:0000256" key="6">
    <source>
        <dbReference type="ARBA" id="ARBA00022967"/>
    </source>
</evidence>
<dbReference type="Proteomes" id="UP000807371">
    <property type="component" value="Unassembled WGS sequence"/>
</dbReference>
<dbReference type="SUPFAM" id="SSF52540">
    <property type="entry name" value="P-loop containing nucleoside triphosphate hydrolases"/>
    <property type="match status" value="1"/>
</dbReference>
<keyword evidence="6" id="KW-1278">Translocase</keyword>
<organism evidence="12 13">
    <name type="scientific">Streptomyces pactum</name>
    <dbReference type="NCBI Taxonomy" id="68249"/>
    <lineage>
        <taxon>Bacteria</taxon>
        <taxon>Bacillati</taxon>
        <taxon>Actinomycetota</taxon>
        <taxon>Actinomycetes</taxon>
        <taxon>Kitasatosporales</taxon>
        <taxon>Streptomycetaceae</taxon>
        <taxon>Streptomyces</taxon>
    </lineage>
</organism>
<accession>A0ABS0NMI3</accession>
<dbReference type="Pfam" id="PF00005">
    <property type="entry name" value="ABC_tran"/>
    <property type="match status" value="1"/>
</dbReference>
<sequence>MSPPDDTRAAIRAEALRKRYGDHDALDGFDLTVPRGTVYGLLGPNGAGKTTAVRVLATLLRPTGGRAEVAGFDVVRRPRQVRRRIGLAGQYAAVDEALTGRQNLTTFGCLFHLGRRRAKARAAELLDRFGLTDAADQGVKGYSGGMRRRLDLAASMILAPEVLFLDEPTTGLDPRSRNEVWTAVRALVADGTTVLLTTQYLDEADRLADRIAVIERGRKIADDTPDGLKRAAGEARIEAVVRDAADLPAVAELLARIAPADAPPGTDPEGRRVSVPVADPVPSLAEAARILHDRGVALDDLGLRRPTLDEVFLRLTSGRPGGTAPEPAADGAVRRTAADGRRSPAPGRAREGTPDGPRAGGSVPDGPRAGGTVPDGDRAGHKEAAER</sequence>
<evidence type="ECO:0000256" key="7">
    <source>
        <dbReference type="ARBA" id="ARBA00023136"/>
    </source>
</evidence>
<evidence type="ECO:0000256" key="3">
    <source>
        <dbReference type="ARBA" id="ARBA00022475"/>
    </source>
</evidence>
<dbReference type="InterPro" id="IPR003593">
    <property type="entry name" value="AAA+_ATPase"/>
</dbReference>
<feature type="region of interest" description="Disordered" evidence="10">
    <location>
        <begin position="315"/>
        <end position="387"/>
    </location>
</feature>
<evidence type="ECO:0000256" key="10">
    <source>
        <dbReference type="SAM" id="MobiDB-lite"/>
    </source>
</evidence>